<evidence type="ECO:0000313" key="2">
    <source>
        <dbReference type="Proteomes" id="UP000280228"/>
    </source>
</evidence>
<dbReference type="AlphaFoldDB" id="A0A3S9QDR8"/>
<name>A0A3S9QDR8_MORCA</name>
<sequence>MDHHQKDLIMFRTFTELSVKMVKSDPPWLFGSFDCRILIIFG</sequence>
<reference evidence="1 2" key="1">
    <citation type="submission" date="2018-12" db="EMBL/GenBank/DDBJ databases">
        <title>Persistence of Moraxella catarrhalis in Chronic Obstructive Pulmonary Disease and Regulation of the Hag/MID Adhesin.</title>
        <authorList>
            <person name="Murphy T."/>
            <person name="Zhao X."/>
            <person name="Vyas G."/>
            <person name="Aluvathingal J."/>
            <person name="Nadendla S."/>
            <person name="Tallon L."/>
            <person name="Tettelin H."/>
        </authorList>
    </citation>
    <scope>NUCLEOTIDE SEQUENCE [LARGE SCALE GENOMIC DNA]</scope>
    <source>
        <strain evidence="1 2">46P58B1</strain>
    </source>
</reference>
<organism evidence="1 2">
    <name type="scientific">Moraxella catarrhalis</name>
    <name type="common">Branhamella catarrhalis</name>
    <dbReference type="NCBI Taxonomy" id="480"/>
    <lineage>
        <taxon>Bacteria</taxon>
        <taxon>Pseudomonadati</taxon>
        <taxon>Pseudomonadota</taxon>
        <taxon>Gammaproteobacteria</taxon>
        <taxon>Moraxellales</taxon>
        <taxon>Moraxellaceae</taxon>
        <taxon>Moraxella</taxon>
    </lineage>
</organism>
<protein>
    <submittedName>
        <fullName evidence="1">Uncharacterized protein</fullName>
    </submittedName>
</protein>
<dbReference type="Proteomes" id="UP000280228">
    <property type="component" value="Chromosome"/>
</dbReference>
<proteinExistence type="predicted"/>
<dbReference type="EMBL" id="CP034662">
    <property type="protein sequence ID" value="AZQ92753.1"/>
    <property type="molecule type" value="Genomic_DNA"/>
</dbReference>
<accession>A0A3S9QDR8</accession>
<evidence type="ECO:0000313" key="1">
    <source>
        <dbReference type="EMBL" id="AZQ92753.1"/>
    </source>
</evidence>
<gene>
    <name evidence="1" type="ORF">EJK53_0785</name>
</gene>